<feature type="non-terminal residue" evidence="3">
    <location>
        <position position="163"/>
    </location>
</feature>
<feature type="transmembrane region" description="Helical" evidence="2">
    <location>
        <begin position="122"/>
        <end position="141"/>
    </location>
</feature>
<protein>
    <submittedName>
        <fullName evidence="3">Uncharacterized protein</fullName>
    </submittedName>
</protein>
<keyword evidence="2" id="KW-0472">Membrane</keyword>
<gene>
    <name evidence="3" type="ORF">C1I98_31570</name>
</gene>
<evidence type="ECO:0000313" key="4">
    <source>
        <dbReference type="Proteomes" id="UP000248544"/>
    </source>
</evidence>
<dbReference type="AlphaFoldDB" id="A0A2W2FND1"/>
<keyword evidence="2" id="KW-0812">Transmembrane</keyword>
<keyword evidence="4" id="KW-1185">Reference proteome</keyword>
<comment type="caution">
    <text evidence="3">The sequence shown here is derived from an EMBL/GenBank/DDBJ whole genome shotgun (WGS) entry which is preliminary data.</text>
</comment>
<evidence type="ECO:0000256" key="1">
    <source>
        <dbReference type="SAM" id="MobiDB-lite"/>
    </source>
</evidence>
<reference evidence="3 4" key="1">
    <citation type="submission" date="2018-01" db="EMBL/GenBank/DDBJ databases">
        <title>Draft genome sequence of Sphaerisporangium sp. 7K107.</title>
        <authorList>
            <person name="Sahin N."/>
            <person name="Saygin H."/>
            <person name="Ay H."/>
        </authorList>
    </citation>
    <scope>NUCLEOTIDE SEQUENCE [LARGE SCALE GENOMIC DNA]</scope>
    <source>
        <strain evidence="3 4">7K107</strain>
    </source>
</reference>
<organism evidence="3 4">
    <name type="scientific">Spongiactinospora gelatinilytica</name>
    <dbReference type="NCBI Taxonomy" id="2666298"/>
    <lineage>
        <taxon>Bacteria</taxon>
        <taxon>Bacillati</taxon>
        <taxon>Actinomycetota</taxon>
        <taxon>Actinomycetes</taxon>
        <taxon>Streptosporangiales</taxon>
        <taxon>Streptosporangiaceae</taxon>
        <taxon>Spongiactinospora</taxon>
    </lineage>
</organism>
<proteinExistence type="predicted"/>
<keyword evidence="2" id="KW-1133">Transmembrane helix</keyword>
<evidence type="ECO:0000256" key="2">
    <source>
        <dbReference type="SAM" id="Phobius"/>
    </source>
</evidence>
<feature type="region of interest" description="Disordered" evidence="1">
    <location>
        <begin position="78"/>
        <end position="112"/>
    </location>
</feature>
<sequence length="163" mass="16970">MHEATKGNRLPSWETTTEFVRACGADPAAYRERWERANQTVRGAGLDDATTGADALVDRPPDGAGATAKLPTAHLVVPPQVSRSPDDAPVPLPVRPGESADDVRPALPAQERPRRFRLTGRAALAVATVGAGAAVLIMIVVDPWSGPADPAPSRSESPSAAAI</sequence>
<evidence type="ECO:0000313" key="3">
    <source>
        <dbReference type="EMBL" id="PZG29925.1"/>
    </source>
</evidence>
<accession>A0A2W2FND1</accession>
<dbReference type="EMBL" id="POUA01000363">
    <property type="protein sequence ID" value="PZG29925.1"/>
    <property type="molecule type" value="Genomic_DNA"/>
</dbReference>
<dbReference type="Proteomes" id="UP000248544">
    <property type="component" value="Unassembled WGS sequence"/>
</dbReference>
<name>A0A2W2FND1_9ACTN</name>